<dbReference type="CDD" id="cd09083">
    <property type="entry name" value="EEP-1"/>
    <property type="match status" value="1"/>
</dbReference>
<dbReference type="RefSeq" id="WP_326016164.1">
    <property type="nucleotide sequence ID" value="NZ_JAOZYC010000093.1"/>
</dbReference>
<name>A0ABU6F300_9ACTN</name>
<dbReference type="Pfam" id="PF03372">
    <property type="entry name" value="Exo_endo_phos"/>
    <property type="match status" value="1"/>
</dbReference>
<dbReference type="InterPro" id="IPR036691">
    <property type="entry name" value="Endo/exonu/phosph_ase_sf"/>
</dbReference>
<keyword evidence="2" id="KW-0255">Endonuclease</keyword>
<evidence type="ECO:0000313" key="2">
    <source>
        <dbReference type="EMBL" id="MEB8338376.1"/>
    </source>
</evidence>
<organism evidence="2 3">
    <name type="scientific">Streptomyces endophyticus</name>
    <dbReference type="NCBI Taxonomy" id="714166"/>
    <lineage>
        <taxon>Bacteria</taxon>
        <taxon>Bacillati</taxon>
        <taxon>Actinomycetota</taxon>
        <taxon>Actinomycetes</taxon>
        <taxon>Kitasatosporales</taxon>
        <taxon>Streptomycetaceae</taxon>
        <taxon>Streptomyces</taxon>
    </lineage>
</organism>
<keyword evidence="3" id="KW-1185">Reference proteome</keyword>
<proteinExistence type="predicted"/>
<reference evidence="2 3" key="1">
    <citation type="submission" date="2022-10" db="EMBL/GenBank/DDBJ databases">
        <authorList>
            <person name="Xie J."/>
            <person name="Shen N."/>
        </authorList>
    </citation>
    <scope>NUCLEOTIDE SEQUENCE [LARGE SCALE GENOMIC DNA]</scope>
    <source>
        <strain evidence="2 3">YIM65594</strain>
    </source>
</reference>
<dbReference type="PANTHER" id="PTHR12121:SF36">
    <property type="entry name" value="ENDONUCLEASE_EXONUCLEASE_PHOSPHATASE DOMAIN-CONTAINING PROTEIN"/>
    <property type="match status" value="1"/>
</dbReference>
<dbReference type="Proteomes" id="UP001354931">
    <property type="component" value="Unassembled WGS sequence"/>
</dbReference>
<feature type="domain" description="Endonuclease/exonuclease/phosphatase" evidence="1">
    <location>
        <begin position="12"/>
        <end position="255"/>
    </location>
</feature>
<protein>
    <submittedName>
        <fullName evidence="2">Endonuclease/exonuclease/phosphatase family protein</fullName>
    </submittedName>
</protein>
<sequence length="270" mass="29964">MTEDETGPLRVMSLNLHVDWPGSPHPWRERRPLVAELLRGARPHLLGTQEGLREPLSELADDLGRERYAWVGQGREGGDRGEFMAVGYDRERFEALEHGHFWLSDTPHVAGSETWGGGCPRMVTWLRLRDLTTGSELLAANTHFDHASAHARTRAAHLLADRLHALAPGIPRIVTGDFNTAAGGEVHAALLDAADLVDAWDAAERRGPALGTFHDYGPPEPDGERIDWILVSPGTRVREVVLDEFTRDGLRPTDHLPVRAEVRLPRVSRP</sequence>
<gene>
    <name evidence="2" type="ORF">OKJ99_12800</name>
</gene>
<dbReference type="PANTHER" id="PTHR12121">
    <property type="entry name" value="CARBON CATABOLITE REPRESSOR PROTEIN 4"/>
    <property type="match status" value="1"/>
</dbReference>
<accession>A0ABU6F300</accession>
<evidence type="ECO:0000313" key="3">
    <source>
        <dbReference type="Proteomes" id="UP001354931"/>
    </source>
</evidence>
<dbReference type="GO" id="GO:0004519">
    <property type="term" value="F:endonuclease activity"/>
    <property type="evidence" value="ECO:0007669"/>
    <property type="project" value="UniProtKB-KW"/>
</dbReference>
<keyword evidence="2" id="KW-0378">Hydrolase</keyword>
<dbReference type="SUPFAM" id="SSF56219">
    <property type="entry name" value="DNase I-like"/>
    <property type="match status" value="1"/>
</dbReference>
<evidence type="ECO:0000259" key="1">
    <source>
        <dbReference type="Pfam" id="PF03372"/>
    </source>
</evidence>
<dbReference type="InterPro" id="IPR050410">
    <property type="entry name" value="CCR4/nocturin_mRNA_transcr"/>
</dbReference>
<dbReference type="Gene3D" id="3.60.10.10">
    <property type="entry name" value="Endonuclease/exonuclease/phosphatase"/>
    <property type="match status" value="1"/>
</dbReference>
<keyword evidence="2" id="KW-0540">Nuclease</keyword>
<dbReference type="EMBL" id="JAOZYC010000093">
    <property type="protein sequence ID" value="MEB8338376.1"/>
    <property type="molecule type" value="Genomic_DNA"/>
</dbReference>
<comment type="caution">
    <text evidence="2">The sequence shown here is derived from an EMBL/GenBank/DDBJ whole genome shotgun (WGS) entry which is preliminary data.</text>
</comment>
<dbReference type="InterPro" id="IPR005135">
    <property type="entry name" value="Endo/exonuclease/phosphatase"/>
</dbReference>